<keyword evidence="8 10" id="KW-0067">ATP-binding</keyword>
<evidence type="ECO:0000256" key="6">
    <source>
        <dbReference type="ARBA" id="ARBA00022771"/>
    </source>
</evidence>
<accession>A0A3D8SUS0</accession>
<keyword evidence="14" id="KW-1185">Reference proteome</keyword>
<evidence type="ECO:0000256" key="1">
    <source>
        <dbReference type="ARBA" id="ARBA00004496"/>
    </source>
</evidence>
<keyword evidence="4" id="KW-0479">Metal-binding</keyword>
<gene>
    <name evidence="10" type="primary">PAN3</name>
    <name evidence="13" type="ORF">DSM5745_01789</name>
</gene>
<feature type="binding site" evidence="10">
    <location>
        <position position="294"/>
    </location>
    <ligand>
        <name>ATP</name>
        <dbReference type="ChEBI" id="CHEBI:30616"/>
    </ligand>
</feature>
<keyword evidence="5 10" id="KW-0547">Nucleotide-binding</keyword>
<evidence type="ECO:0000256" key="2">
    <source>
        <dbReference type="ARBA" id="ARBA00022490"/>
    </source>
</evidence>
<comment type="domain">
    <text evidence="10">The N-terminal zinc finger binds to poly(A) RNA.</text>
</comment>
<dbReference type="FunFam" id="1.10.287.3700:FF:000001">
    <property type="entry name" value="PAN2-PAN3 deadenylation complex subunit PAN3"/>
    <property type="match status" value="1"/>
</dbReference>
<dbReference type="STRING" id="1810919.A0A3D8SUS0"/>
<keyword evidence="2 10" id="KW-0963">Cytoplasm</keyword>
<comment type="domain">
    <text evidence="10">Contains a pseudokinase domain. The protein kinase domain is predicted to be catalytically inactive because some of the residues important for catalytic activity are substituted and it lacks the equivalent of the binding site for a peptide substrate. However, it has retained an ATP-binding site and ATP-binding is required for mRNA degradation, stimulating the activity of the PAN2 nuclease in vitro. The nucleotide-binding site is juxtaposed to the RNase active site of PAN2 in the complex and may actually bind nucleosides of a poly(A) RNA rather than ATP, feeding the poly(A)-tail to the active site of the deadenylase and thus increasing the efficiency with which this distributive enzyme degrades oligo(A) RNAs.</text>
</comment>
<feature type="region of interest" description="Disordered" evidence="11">
    <location>
        <begin position="1"/>
        <end position="112"/>
    </location>
</feature>
<comment type="domain">
    <text evidence="10">The pseudokinase domain, the coiled-coil (CC), and C-terminal knob domain (CK) form a structural unit (PKC) that forms an extensive high-affinity interaction surface for PAN2.</text>
</comment>
<dbReference type="InterPro" id="IPR011009">
    <property type="entry name" value="Kinase-like_dom_sf"/>
</dbReference>
<dbReference type="AlphaFoldDB" id="A0A3D8SUS0"/>
<dbReference type="EMBL" id="PVWQ01000002">
    <property type="protein sequence ID" value="RDW90014.1"/>
    <property type="molecule type" value="Genomic_DNA"/>
</dbReference>
<keyword evidence="3 10" id="KW-0507">mRNA processing</keyword>
<feature type="binding site" evidence="10">
    <location>
        <begin position="405"/>
        <end position="406"/>
    </location>
    <ligand>
        <name>ATP</name>
        <dbReference type="ChEBI" id="CHEBI:30616"/>
    </ligand>
</feature>
<feature type="coiled-coil region" evidence="10">
    <location>
        <begin position="506"/>
        <end position="544"/>
    </location>
</feature>
<dbReference type="GO" id="GO:0000932">
    <property type="term" value="C:P-body"/>
    <property type="evidence" value="ECO:0007669"/>
    <property type="project" value="TreeGrafter"/>
</dbReference>
<feature type="compositionally biased region" description="Low complexity" evidence="11">
    <location>
        <begin position="55"/>
        <end position="80"/>
    </location>
</feature>
<name>A0A3D8SUS0_9EURO</name>
<comment type="caution">
    <text evidence="13">The sequence shown here is derived from an EMBL/GenBank/DDBJ whole genome shotgun (WGS) entry which is preliminary data.</text>
</comment>
<dbReference type="GO" id="GO:0031251">
    <property type="term" value="C:PAN complex"/>
    <property type="evidence" value="ECO:0007669"/>
    <property type="project" value="UniProtKB-UniRule"/>
</dbReference>
<evidence type="ECO:0000313" key="14">
    <source>
        <dbReference type="Proteomes" id="UP000256690"/>
    </source>
</evidence>
<keyword evidence="7" id="KW-0862">Zinc</keyword>
<evidence type="ECO:0000256" key="7">
    <source>
        <dbReference type="ARBA" id="ARBA00022833"/>
    </source>
</evidence>
<dbReference type="Gene3D" id="1.20.5.5160">
    <property type="match status" value="1"/>
</dbReference>
<dbReference type="GO" id="GO:0006397">
    <property type="term" value="P:mRNA processing"/>
    <property type="evidence" value="ECO:0007669"/>
    <property type="project" value="UniProtKB-KW"/>
</dbReference>
<dbReference type="GO" id="GO:0008270">
    <property type="term" value="F:zinc ion binding"/>
    <property type="evidence" value="ECO:0007669"/>
    <property type="project" value="UniProtKB-KW"/>
</dbReference>
<comment type="function">
    <text evidence="10">Regulatory subunit of the poly(A)-nuclease (PAN) deadenylation complex, one of two cytoplasmic mRNA deadenylases involved in mRNA turnover. PAN specifically shortens poly(A) tails of RNA and the activity is stimulated by poly(A)-binding protein PAB1. PAN deadenylation is followed by rapid degradation of the shortened mRNA tails by the CCR4-NOT complex. Deadenylated mRNAs are then degraded by two alternative mechanisms, namely exosome-mediated 3'-5' exonucleolytic degradation, or deadenlyation-dependent mRNA decaping and subsequent 5'-3' exonucleolytic degradation by XRN1. May also be involved in post-transcriptional maturation of mRNA poly(A) tails. PAN3 acts as a positive regulator for PAN activity, recruiting the catalytic subunit PAN2 to mRNA via its interaction with RNA and with PAB1.</text>
</comment>
<evidence type="ECO:0000256" key="3">
    <source>
        <dbReference type="ARBA" id="ARBA00022664"/>
    </source>
</evidence>
<feature type="compositionally biased region" description="Polar residues" evidence="11">
    <location>
        <begin position="93"/>
        <end position="104"/>
    </location>
</feature>
<comment type="similarity">
    <text evidence="10">Belongs to the protein kinase superfamily. PAN3 family.</text>
</comment>
<dbReference type="InterPro" id="IPR030844">
    <property type="entry name" value="PAN3"/>
</dbReference>
<evidence type="ECO:0000256" key="5">
    <source>
        <dbReference type="ARBA" id="ARBA00022741"/>
    </source>
</evidence>
<dbReference type="OrthoDB" id="204958at2759"/>
<evidence type="ECO:0000256" key="9">
    <source>
        <dbReference type="ARBA" id="ARBA00023054"/>
    </source>
</evidence>
<sequence length="643" mass="70997">MASVGKPSLDDARRVTGSPKMKARGCAFNHDPHRNSTQSDNANKKRFNVDSPSFTPSLLPSNGSSPTSSSSSLKKASTISPKAANAAPFQPRTAASRSNASTPGARQDTMAPEWSVAEAQEFIPQSFDPTHMSPLHGNGNPGVASANAYDPFVTTPNPLAAPGTVGPVQANPFSHDAAAATLGGAAYYANQSGFQQPVQYHLYAPIGPHNQNALAYQRNVHDLFLPNDIREDLQKKAAATLQTLPNTQLPAQVDYFHSLVPLDLNHQKNAAIFGYPSWVYKAQSTKDGNFYALRRLEGFRLTNEKAIRSVQAWKRIASGSMVTVHDAFTSRSFQDSSLIFVTDYHPLSKTLAEQHLSAGARFQTRHATHNAHIPEQVLWGYITQIANALKNIHGGGLAARIIDASKILLTGRNRIRLNACAIMDVVQFDTQRSVADLQRQDLVNFGQLILTLGANQPNLIHNTAKAMEHFTRAYSPQLKTTVMWLLSGMQKDQERNIDILITGISSQLMSTFDSALHLDDQLTSDLSRELENGRLVRLLTKLNFINERPEHDHDRQWSENGERFYLKIFRDYVFHQIDASGDAVVDLGHVLTCLNKLDAGSDERITLVSRDEQTCFIVSYKELKKGLESSFQALLKPSRGRLH</sequence>
<evidence type="ECO:0000256" key="4">
    <source>
        <dbReference type="ARBA" id="ARBA00022723"/>
    </source>
</evidence>
<comment type="caution">
    <text evidence="10">Lacks conserved residue(s) required for the propagation of feature annotation.</text>
</comment>
<protein>
    <recommendedName>
        <fullName evidence="10">PAN2-PAN3 deadenylation complex subunit PAN3</fullName>
    </recommendedName>
    <alternativeName>
        <fullName evidence="10">PAB1P-dependent poly(A)-specific ribonuclease</fullName>
    </alternativeName>
    <alternativeName>
        <fullName evidence="10">Poly(A)-nuclease deadenylation complex subunit 3</fullName>
        <shortName evidence="10">PAN deadenylation complex subunit 3</shortName>
    </alternativeName>
</protein>
<comment type="subcellular location">
    <subcellularLocation>
        <location evidence="1 10">Cytoplasm</location>
    </subcellularLocation>
</comment>
<dbReference type="Proteomes" id="UP000256690">
    <property type="component" value="Unassembled WGS sequence"/>
</dbReference>
<dbReference type="Gene3D" id="1.10.287.3700">
    <property type="match status" value="1"/>
</dbReference>
<feature type="domain" description="Pan3 C-terminal knob" evidence="12">
    <location>
        <begin position="497"/>
        <end position="634"/>
    </location>
</feature>
<dbReference type="Pfam" id="PF18101">
    <property type="entry name" value="Pan3_CK"/>
    <property type="match status" value="1"/>
</dbReference>
<evidence type="ECO:0000256" key="11">
    <source>
        <dbReference type="SAM" id="MobiDB-lite"/>
    </source>
</evidence>
<keyword evidence="6" id="KW-0863">Zinc-finger</keyword>
<keyword evidence="9 10" id="KW-0175">Coiled coil</keyword>
<dbReference type="GO" id="GO:0008143">
    <property type="term" value="F:poly(A) binding"/>
    <property type="evidence" value="ECO:0007669"/>
    <property type="project" value="TreeGrafter"/>
</dbReference>
<dbReference type="InterPro" id="IPR041332">
    <property type="entry name" value="Pan3_CK"/>
</dbReference>
<dbReference type="HAMAP" id="MF_03181">
    <property type="entry name" value="PAN3"/>
    <property type="match status" value="1"/>
</dbReference>
<comment type="subunit">
    <text evidence="10">Homodimer. Forms a heterotrimer with a catalytic subunit PAN2 to form the poly(A)-nuclease (PAN) deadenylation complex. Interacts (via PAM-2 motif) with poly(A)-binding protein PAB1 (via PABC domain), conferring substrate specificity of the enzyme complex.</text>
</comment>
<evidence type="ECO:0000259" key="12">
    <source>
        <dbReference type="Pfam" id="PF18101"/>
    </source>
</evidence>
<dbReference type="FunFam" id="1.10.510.10:FF:000520">
    <property type="entry name" value="PAN2-PAN3 deadenylation complex subunit PAN3"/>
    <property type="match status" value="1"/>
</dbReference>
<evidence type="ECO:0000256" key="8">
    <source>
        <dbReference type="ARBA" id="ARBA00022840"/>
    </source>
</evidence>
<dbReference type="GO" id="GO:0000289">
    <property type="term" value="P:nuclear-transcribed mRNA poly(A) tail shortening"/>
    <property type="evidence" value="ECO:0007669"/>
    <property type="project" value="UniProtKB-UniRule"/>
</dbReference>
<dbReference type="FunFam" id="1.20.5.5160:FF:000002">
    <property type="entry name" value="PAN2-PAN3 deadenylation complex subunit PAN3"/>
    <property type="match status" value="1"/>
</dbReference>
<proteinExistence type="inferred from homology"/>
<dbReference type="GO" id="GO:0005524">
    <property type="term" value="F:ATP binding"/>
    <property type="evidence" value="ECO:0007669"/>
    <property type="project" value="UniProtKB-UniRule"/>
</dbReference>
<feature type="binding site" evidence="10">
    <location>
        <begin position="343"/>
        <end position="350"/>
    </location>
    <ligand>
        <name>ATP</name>
        <dbReference type="ChEBI" id="CHEBI:30616"/>
    </ligand>
</feature>
<evidence type="ECO:0000256" key="10">
    <source>
        <dbReference type="HAMAP-Rule" id="MF_03181"/>
    </source>
</evidence>
<dbReference type="PANTHER" id="PTHR12272">
    <property type="entry name" value="DEADENYLATION COMPLEX SUBUNIT PAN3"/>
    <property type="match status" value="1"/>
</dbReference>
<feature type="region of interest" description="Knob domain" evidence="10">
    <location>
        <begin position="545"/>
        <end position="643"/>
    </location>
</feature>
<dbReference type="Gene3D" id="1.10.510.10">
    <property type="entry name" value="Transferase(Phosphotransferase) domain 1"/>
    <property type="match status" value="1"/>
</dbReference>
<dbReference type="SUPFAM" id="SSF56112">
    <property type="entry name" value="Protein kinase-like (PK-like)"/>
    <property type="match status" value="1"/>
</dbReference>
<organism evidence="13 14">
    <name type="scientific">Aspergillus mulundensis</name>
    <dbReference type="NCBI Taxonomy" id="1810919"/>
    <lineage>
        <taxon>Eukaryota</taxon>
        <taxon>Fungi</taxon>
        <taxon>Dikarya</taxon>
        <taxon>Ascomycota</taxon>
        <taxon>Pezizomycotina</taxon>
        <taxon>Eurotiomycetes</taxon>
        <taxon>Eurotiomycetidae</taxon>
        <taxon>Eurotiales</taxon>
        <taxon>Aspergillaceae</taxon>
        <taxon>Aspergillus</taxon>
        <taxon>Aspergillus subgen. Nidulantes</taxon>
    </lineage>
</organism>
<dbReference type="PANTHER" id="PTHR12272:SF11">
    <property type="entry name" value="PAN2-PAN3 DEADENYLATION COMPLEX SUBUNIT PAN3"/>
    <property type="match status" value="1"/>
</dbReference>
<evidence type="ECO:0000313" key="13">
    <source>
        <dbReference type="EMBL" id="RDW90014.1"/>
    </source>
</evidence>
<reference evidence="13 14" key="1">
    <citation type="journal article" date="2018" name="IMA Fungus">
        <title>IMA Genome-F 9: Draft genome sequence of Annulohypoxylon stygium, Aspergillus mulundensis, Berkeleyomyces basicola (syn. Thielaviopsis basicola), Ceratocystis smalleyi, two Cercospora beticola strains, Coleophoma cylindrospora, Fusarium fracticaudum, Phialophora cf. hyalina, and Morchella septimelata.</title>
        <authorList>
            <person name="Wingfield B.D."/>
            <person name="Bills G.F."/>
            <person name="Dong Y."/>
            <person name="Huang W."/>
            <person name="Nel W.J."/>
            <person name="Swalarsk-Parry B.S."/>
            <person name="Vaghefi N."/>
            <person name="Wilken P.M."/>
            <person name="An Z."/>
            <person name="de Beer Z.W."/>
            <person name="De Vos L."/>
            <person name="Chen L."/>
            <person name="Duong T.A."/>
            <person name="Gao Y."/>
            <person name="Hammerbacher A."/>
            <person name="Kikkert J.R."/>
            <person name="Li Y."/>
            <person name="Li H."/>
            <person name="Li K."/>
            <person name="Li Q."/>
            <person name="Liu X."/>
            <person name="Ma X."/>
            <person name="Naidoo K."/>
            <person name="Pethybridge S.J."/>
            <person name="Sun J."/>
            <person name="Steenkamp E.T."/>
            <person name="van der Nest M.A."/>
            <person name="van Wyk S."/>
            <person name="Wingfield M.J."/>
            <person name="Xiong C."/>
            <person name="Yue Q."/>
            <person name="Zhang X."/>
        </authorList>
    </citation>
    <scope>NUCLEOTIDE SEQUENCE [LARGE SCALE GENOMIC DNA]</scope>
    <source>
        <strain evidence="13 14">DSM 5745</strain>
    </source>
</reference>